<dbReference type="EMBL" id="VSSQ01019996">
    <property type="protein sequence ID" value="MPM64516.1"/>
    <property type="molecule type" value="Genomic_DNA"/>
</dbReference>
<organism evidence="2">
    <name type="scientific">bioreactor metagenome</name>
    <dbReference type="NCBI Taxonomy" id="1076179"/>
    <lineage>
        <taxon>unclassified sequences</taxon>
        <taxon>metagenomes</taxon>
        <taxon>ecological metagenomes</taxon>
    </lineage>
</organism>
<dbReference type="CDD" id="cd00093">
    <property type="entry name" value="HTH_XRE"/>
    <property type="match status" value="1"/>
</dbReference>
<reference evidence="2" key="1">
    <citation type="submission" date="2019-08" db="EMBL/GenBank/DDBJ databases">
        <authorList>
            <person name="Kucharzyk K."/>
            <person name="Murdoch R.W."/>
            <person name="Higgins S."/>
            <person name="Loffler F."/>
        </authorList>
    </citation>
    <scope>NUCLEOTIDE SEQUENCE</scope>
</reference>
<evidence type="ECO:0000259" key="1">
    <source>
        <dbReference type="PROSITE" id="PS50943"/>
    </source>
</evidence>
<evidence type="ECO:0000313" key="2">
    <source>
        <dbReference type="EMBL" id="MPM64516.1"/>
    </source>
</evidence>
<sequence>MNTEQALKEIGERVKRYRLNRNLSQKEVAERAGIGLASVARLEDGQGSTLANLIRVLTALDALDSLDTFLPVPSISPIQLAKLHGRERRKASKKS</sequence>
<protein>
    <recommendedName>
        <fullName evidence="1">HTH cro/C1-type domain-containing protein</fullName>
    </recommendedName>
</protein>
<proteinExistence type="predicted"/>
<comment type="caution">
    <text evidence="2">The sequence shown here is derived from an EMBL/GenBank/DDBJ whole genome shotgun (WGS) entry which is preliminary data.</text>
</comment>
<dbReference type="InterPro" id="IPR001387">
    <property type="entry name" value="Cro/C1-type_HTH"/>
</dbReference>
<gene>
    <name evidence="2" type="ORF">SDC9_111403</name>
</gene>
<feature type="domain" description="HTH cro/C1-type" evidence="1">
    <location>
        <begin position="14"/>
        <end position="66"/>
    </location>
</feature>
<dbReference type="SUPFAM" id="SSF47413">
    <property type="entry name" value="lambda repressor-like DNA-binding domains"/>
    <property type="match status" value="1"/>
</dbReference>
<dbReference type="AlphaFoldDB" id="A0A645BH64"/>
<dbReference type="GO" id="GO:0003677">
    <property type="term" value="F:DNA binding"/>
    <property type="evidence" value="ECO:0007669"/>
    <property type="project" value="InterPro"/>
</dbReference>
<dbReference type="PROSITE" id="PS50943">
    <property type="entry name" value="HTH_CROC1"/>
    <property type="match status" value="1"/>
</dbReference>
<name>A0A645BH64_9ZZZZ</name>
<dbReference type="InterPro" id="IPR010982">
    <property type="entry name" value="Lambda_DNA-bd_dom_sf"/>
</dbReference>
<dbReference type="SMART" id="SM00530">
    <property type="entry name" value="HTH_XRE"/>
    <property type="match status" value="1"/>
</dbReference>
<accession>A0A645BH64</accession>
<dbReference type="Pfam" id="PF01381">
    <property type="entry name" value="HTH_3"/>
    <property type="match status" value="1"/>
</dbReference>
<dbReference type="Gene3D" id="1.10.260.40">
    <property type="entry name" value="lambda repressor-like DNA-binding domains"/>
    <property type="match status" value="1"/>
</dbReference>